<accession>U7DAR6</accession>
<dbReference type="RefSeq" id="WP_022635835.1">
    <property type="nucleotide sequence ID" value="NZ_ASJR01000002.1"/>
</dbReference>
<organism evidence="1 2">
    <name type="scientific">Chitinivibrio alkaliphilus ACht1</name>
    <dbReference type="NCBI Taxonomy" id="1313304"/>
    <lineage>
        <taxon>Bacteria</taxon>
        <taxon>Pseudomonadati</taxon>
        <taxon>Fibrobacterota</taxon>
        <taxon>Chitinivibrionia</taxon>
        <taxon>Chitinivibrionales</taxon>
        <taxon>Chitinivibrionaceae</taxon>
        <taxon>Chitinivibrio</taxon>
    </lineage>
</organism>
<proteinExistence type="predicted"/>
<dbReference type="EMBL" id="ASJR01000002">
    <property type="protein sequence ID" value="ERP39122.1"/>
    <property type="molecule type" value="Genomic_DNA"/>
</dbReference>
<evidence type="ECO:0000313" key="1">
    <source>
        <dbReference type="EMBL" id="ERP39122.1"/>
    </source>
</evidence>
<reference evidence="1 2" key="1">
    <citation type="journal article" date="2013" name="Environ. Microbiol.">
        <title>Genome analysis of Chitinivibrio alkaliphilus gen. nov., sp. nov., a novel extremely haloalkaliphilic anaerobic chitinolytic bacterium from the candidate phylum Termite Group 3.</title>
        <authorList>
            <person name="Sorokin D.Y."/>
            <person name="Gumerov V.M."/>
            <person name="Rakitin A.L."/>
            <person name="Beletsky A.V."/>
            <person name="Damste J.S."/>
            <person name="Muyzer G."/>
            <person name="Mardanov A.V."/>
            <person name="Ravin N.V."/>
        </authorList>
    </citation>
    <scope>NUCLEOTIDE SEQUENCE [LARGE SCALE GENOMIC DNA]</scope>
    <source>
        <strain evidence="1 2">ACht1</strain>
    </source>
</reference>
<gene>
    <name evidence="1" type="ORF">CALK_0289</name>
</gene>
<keyword evidence="2" id="KW-1185">Reference proteome</keyword>
<name>U7DAR6_9BACT</name>
<sequence length="390" mass="44068">MNSKTMAIVVLLFGTFVVLLRVSFSLGDLYDVPRDYLESFGFHFHADSYRIDLRGRFVYSDVAVRTEDGQEYFRADTIQGRIPLFRAMQLRQTLRRGEEDVWPRLLDLRSVRIENISATVPFEETAAQVERGRLDIGGRGNSLRGIFSADRGLLGPFTVDSLSLPVTLEETQLMATSASLTLAEGVLTFDGLYDHEKKALQGNLRGDSLSLEALLPEARLGGQLSFSFSSDTLTIPDIRNPYRLSGNGRFSLEKFSDSESDYLQRARRELARIGIADLDFDHIGGDVRLRNGIVESHEISCIHDYYSLHLAGMYLLVPGTFAYSIEGRISPEFRTYVRPVIWDALIEDEKIDGGRLFYGTMEGRPEAYRVSVDAEIIKRGVRGFFRNIFN</sequence>
<dbReference type="Proteomes" id="UP000017148">
    <property type="component" value="Unassembled WGS sequence"/>
</dbReference>
<evidence type="ECO:0000313" key="2">
    <source>
        <dbReference type="Proteomes" id="UP000017148"/>
    </source>
</evidence>
<comment type="caution">
    <text evidence="1">The sequence shown here is derived from an EMBL/GenBank/DDBJ whole genome shotgun (WGS) entry which is preliminary data.</text>
</comment>
<dbReference type="STRING" id="1313304.CALK_0289"/>
<dbReference type="AlphaFoldDB" id="U7DAR6"/>
<protein>
    <submittedName>
        <fullName evidence="1">Uncharacterized protein</fullName>
    </submittedName>
</protein>